<dbReference type="Pfam" id="PF01575">
    <property type="entry name" value="MaoC_dehydratas"/>
    <property type="match status" value="1"/>
</dbReference>
<dbReference type="CDD" id="cd03454">
    <property type="entry name" value="YdeM"/>
    <property type="match status" value="1"/>
</dbReference>
<dbReference type="GeneID" id="76201517"/>
<gene>
    <name evidence="2" type="ORF">ACFQL7_19430</name>
</gene>
<comment type="caution">
    <text evidence="2">The sequence shown here is derived from an EMBL/GenBank/DDBJ whole genome shotgun (WGS) entry which is preliminary data.</text>
</comment>
<dbReference type="SUPFAM" id="SSF54637">
    <property type="entry name" value="Thioesterase/thiol ester dehydrase-isomerase"/>
    <property type="match status" value="1"/>
</dbReference>
<reference evidence="2 3" key="1">
    <citation type="journal article" date="2019" name="Int. J. Syst. Evol. Microbiol.">
        <title>The Global Catalogue of Microorganisms (GCM) 10K type strain sequencing project: providing services to taxonomists for standard genome sequencing and annotation.</title>
        <authorList>
            <consortium name="The Broad Institute Genomics Platform"/>
            <consortium name="The Broad Institute Genome Sequencing Center for Infectious Disease"/>
            <person name="Wu L."/>
            <person name="Ma J."/>
        </authorList>
    </citation>
    <scope>NUCLEOTIDE SEQUENCE [LARGE SCALE GENOMIC DNA]</scope>
    <source>
        <strain evidence="2 3">RDMS1</strain>
    </source>
</reference>
<evidence type="ECO:0000313" key="2">
    <source>
        <dbReference type="EMBL" id="MFC7191743.1"/>
    </source>
</evidence>
<name>A0ABD5YRE6_9EURY</name>
<protein>
    <submittedName>
        <fullName evidence="2">MaoC family dehydratase</fullName>
    </submittedName>
</protein>
<organism evidence="2 3">
    <name type="scientific">Halocatena marina</name>
    <dbReference type="NCBI Taxonomy" id="2934937"/>
    <lineage>
        <taxon>Archaea</taxon>
        <taxon>Methanobacteriati</taxon>
        <taxon>Methanobacteriota</taxon>
        <taxon>Stenosarchaea group</taxon>
        <taxon>Halobacteria</taxon>
        <taxon>Halobacteriales</taxon>
        <taxon>Natronomonadaceae</taxon>
        <taxon>Halocatena</taxon>
    </lineage>
</organism>
<dbReference type="PANTHER" id="PTHR43664">
    <property type="entry name" value="MONOAMINE OXIDASE-RELATED"/>
    <property type="match status" value="1"/>
</dbReference>
<dbReference type="Gene3D" id="3.10.129.10">
    <property type="entry name" value="Hotdog Thioesterase"/>
    <property type="match status" value="1"/>
</dbReference>
<evidence type="ECO:0000259" key="1">
    <source>
        <dbReference type="Pfam" id="PF01575"/>
    </source>
</evidence>
<dbReference type="Proteomes" id="UP001596417">
    <property type="component" value="Unassembled WGS sequence"/>
</dbReference>
<accession>A0ABD5YRE6</accession>
<keyword evidence="3" id="KW-1185">Reference proteome</keyword>
<dbReference type="PANTHER" id="PTHR43664:SF1">
    <property type="entry name" value="BETA-METHYLMALYL-COA DEHYDRATASE"/>
    <property type="match status" value="1"/>
</dbReference>
<feature type="domain" description="MaoC-like" evidence="1">
    <location>
        <begin position="11"/>
        <end position="117"/>
    </location>
</feature>
<dbReference type="InterPro" id="IPR002539">
    <property type="entry name" value="MaoC-like_dom"/>
</dbReference>
<sequence>MPLEFYEDLSIGDTREFGGYTVEKEELVSFAEQYDPQPFHVDEDAAEQSMFGGLIASGWHTAAVTMRMLVENVIRDSSATGAIGVDDLRWRQPVRPDDTLSVKTEVVDKEPWDDNLGLVHSRTTVYNQDETEVMSMIGLVLYQMRDSSSAPEN</sequence>
<dbReference type="InterPro" id="IPR029069">
    <property type="entry name" value="HotDog_dom_sf"/>
</dbReference>
<proteinExistence type="predicted"/>
<dbReference type="EMBL" id="JBHTAX010000001">
    <property type="protein sequence ID" value="MFC7191743.1"/>
    <property type="molecule type" value="Genomic_DNA"/>
</dbReference>
<dbReference type="InterPro" id="IPR052342">
    <property type="entry name" value="MCH/BMMD"/>
</dbReference>
<dbReference type="RefSeq" id="WP_248903528.1">
    <property type="nucleotide sequence ID" value="NZ_CP109979.1"/>
</dbReference>
<dbReference type="AlphaFoldDB" id="A0ABD5YRE6"/>
<evidence type="ECO:0000313" key="3">
    <source>
        <dbReference type="Proteomes" id="UP001596417"/>
    </source>
</evidence>